<evidence type="ECO:0000256" key="3">
    <source>
        <dbReference type="ARBA" id="ARBA00023150"/>
    </source>
</evidence>
<dbReference type="CDD" id="cd00756">
    <property type="entry name" value="MoaE"/>
    <property type="match status" value="1"/>
</dbReference>
<reference evidence="4" key="1">
    <citation type="journal article" date="2018" name="J. Proteomics">
        <title>Exploring the molecular complexity of Triatoma dimidiata sialome.</title>
        <authorList>
            <person name="Santiago P.B."/>
            <person name="de Araujo C.N."/>
            <person name="Charneau S."/>
            <person name="Bastos I.M.D."/>
            <person name="Assumpcao T.C.F."/>
            <person name="Queiroz R.M.L."/>
            <person name="Praca Y.R."/>
            <person name="Cordeiro T.M."/>
            <person name="Garcia C.H.S."/>
            <person name="da Silva I.G."/>
            <person name="Raiol T."/>
            <person name="Motta F.N."/>
            <person name="de Araujo Oliveira J.V."/>
            <person name="de Sousa M.V."/>
            <person name="Ribeiro J.M.C."/>
            <person name="de Santana J.M."/>
        </authorList>
    </citation>
    <scope>NUCLEOTIDE SEQUENCE</scope>
    <source>
        <strain evidence="4">Santander</strain>
        <tissue evidence="4">Salivary glands</tissue>
    </source>
</reference>
<dbReference type="InterPro" id="IPR028888">
    <property type="entry name" value="MOCS2B_euk"/>
</dbReference>
<evidence type="ECO:0000313" key="4">
    <source>
        <dbReference type="EMBL" id="JAP04935.1"/>
    </source>
</evidence>
<name>A0A0V0GAH3_TRIDM</name>
<organism evidence="4">
    <name type="scientific">Triatoma dimidiata</name>
    <name type="common">Kissing bug</name>
    <name type="synonym">Meccus dimidiatus</name>
    <dbReference type="NCBI Taxonomy" id="72491"/>
    <lineage>
        <taxon>Eukaryota</taxon>
        <taxon>Metazoa</taxon>
        <taxon>Ecdysozoa</taxon>
        <taxon>Arthropoda</taxon>
        <taxon>Hexapoda</taxon>
        <taxon>Insecta</taxon>
        <taxon>Pterygota</taxon>
        <taxon>Neoptera</taxon>
        <taxon>Paraneoptera</taxon>
        <taxon>Hemiptera</taxon>
        <taxon>Heteroptera</taxon>
        <taxon>Panheteroptera</taxon>
        <taxon>Cimicomorpha</taxon>
        <taxon>Reduviidae</taxon>
        <taxon>Triatominae</taxon>
        <taxon>Triatoma</taxon>
    </lineage>
</organism>
<evidence type="ECO:0000256" key="2">
    <source>
        <dbReference type="ARBA" id="ARBA00022679"/>
    </source>
</evidence>
<accession>A0A0V0GAH3</accession>
<evidence type="ECO:0000256" key="1">
    <source>
        <dbReference type="ARBA" id="ARBA00022490"/>
    </source>
</evidence>
<proteinExistence type="inferred from homology"/>
<dbReference type="PANTHER" id="PTHR23404">
    <property type="entry name" value="MOLYBDOPTERIN SYNTHASE RELATED"/>
    <property type="match status" value="1"/>
</dbReference>
<feature type="non-terminal residue" evidence="4">
    <location>
        <position position="1"/>
    </location>
</feature>
<keyword evidence="3" id="KW-0501">Molybdenum cofactor biosynthesis</keyword>
<sequence length="171" mass="19252">ERRLKKMNIIEIVKDKIKVEELIDKVKSPNCGAVSVFIGTTRNTFQDLEVVTLYYEAYESMAVKAIEVICTKIRNKWPVIENIAVSHRLGEVGVTETSVVIAISSPHRAESLAAVNFGIEELKSTVPIWKKEIYKDNVQGKWKENKECAWHVNEKLDSVKSGVHAAGLKES</sequence>
<dbReference type="GO" id="GO:0006777">
    <property type="term" value="P:Mo-molybdopterin cofactor biosynthetic process"/>
    <property type="evidence" value="ECO:0007669"/>
    <property type="project" value="UniProtKB-KW"/>
</dbReference>
<dbReference type="GO" id="GO:0030366">
    <property type="term" value="F:molybdopterin synthase activity"/>
    <property type="evidence" value="ECO:0007669"/>
    <property type="project" value="InterPro"/>
</dbReference>
<dbReference type="Gene3D" id="3.90.1170.40">
    <property type="entry name" value="Molybdopterin biosynthesis MoaE subunit"/>
    <property type="match status" value="1"/>
</dbReference>
<dbReference type="HAMAP" id="MF_03052">
    <property type="entry name" value="MOC2B"/>
    <property type="match status" value="1"/>
</dbReference>
<dbReference type="Pfam" id="PF02391">
    <property type="entry name" value="MoaE"/>
    <property type="match status" value="1"/>
</dbReference>
<keyword evidence="2" id="KW-0808">Transferase</keyword>
<dbReference type="EMBL" id="GECL01001189">
    <property type="protein sequence ID" value="JAP04935.1"/>
    <property type="molecule type" value="Transcribed_RNA"/>
</dbReference>
<dbReference type="GO" id="GO:1990140">
    <property type="term" value="C:molybdopterin synthase complex"/>
    <property type="evidence" value="ECO:0007669"/>
    <property type="project" value="InterPro"/>
</dbReference>
<protein>
    <submittedName>
        <fullName evidence="4">Putative molybdopterin converting factor subunit 2</fullName>
    </submittedName>
</protein>
<dbReference type="SUPFAM" id="SSF54690">
    <property type="entry name" value="Molybdopterin synthase subunit MoaE"/>
    <property type="match status" value="1"/>
</dbReference>
<keyword evidence="1" id="KW-0963">Cytoplasm</keyword>
<dbReference type="InterPro" id="IPR036563">
    <property type="entry name" value="MoaE_sf"/>
</dbReference>
<dbReference type="AlphaFoldDB" id="A0A0V0GAH3"/>
<dbReference type="InterPro" id="IPR003448">
    <property type="entry name" value="Mopterin_biosynth_MoaE"/>
</dbReference>
<dbReference type="FunFam" id="3.90.1170.40:FF:000002">
    <property type="entry name" value="Molybdopterin synthase catalytic subunit"/>
    <property type="match status" value="1"/>
</dbReference>